<evidence type="ECO:0000313" key="1">
    <source>
        <dbReference type="EMBL" id="MDQ0377972.1"/>
    </source>
</evidence>
<keyword evidence="2" id="KW-1185">Reference proteome</keyword>
<protein>
    <submittedName>
        <fullName evidence="1">Uncharacterized protein</fullName>
    </submittedName>
</protein>
<dbReference type="Proteomes" id="UP001229651">
    <property type="component" value="Unassembled WGS sequence"/>
</dbReference>
<proteinExistence type="predicted"/>
<dbReference type="EMBL" id="JAUSUT010000001">
    <property type="protein sequence ID" value="MDQ0377972.1"/>
    <property type="molecule type" value="Genomic_DNA"/>
</dbReference>
<dbReference type="RefSeq" id="WP_306990585.1">
    <property type="nucleotide sequence ID" value="NZ_JAUSUT010000001.1"/>
</dbReference>
<reference evidence="1 2" key="1">
    <citation type="submission" date="2023-07" db="EMBL/GenBank/DDBJ databases">
        <title>Sequencing the genomes of 1000 actinobacteria strains.</title>
        <authorList>
            <person name="Klenk H.-P."/>
        </authorList>
    </citation>
    <scope>NUCLEOTIDE SEQUENCE [LARGE SCALE GENOMIC DNA]</scope>
    <source>
        <strain evidence="1 2">DSM 45805</strain>
    </source>
</reference>
<evidence type="ECO:0000313" key="2">
    <source>
        <dbReference type="Proteomes" id="UP001229651"/>
    </source>
</evidence>
<comment type="caution">
    <text evidence="1">The sequence shown here is derived from an EMBL/GenBank/DDBJ whole genome shotgun (WGS) entry which is preliminary data.</text>
</comment>
<organism evidence="1 2">
    <name type="scientific">Amycolatopsis thermophila</name>
    <dbReference type="NCBI Taxonomy" id="206084"/>
    <lineage>
        <taxon>Bacteria</taxon>
        <taxon>Bacillati</taxon>
        <taxon>Actinomycetota</taxon>
        <taxon>Actinomycetes</taxon>
        <taxon>Pseudonocardiales</taxon>
        <taxon>Pseudonocardiaceae</taxon>
        <taxon>Amycolatopsis</taxon>
    </lineage>
</organism>
<name>A0ABU0ERR3_9PSEU</name>
<accession>A0ABU0ERR3</accession>
<gene>
    <name evidence="1" type="ORF">FB470_001966</name>
</gene>
<sequence>MKVTFLGTTSDTGNCPTVYETDRDTYLVQGARVLDEEALAELRMRGNGIPDHETVVEIPKELVAFFPERR</sequence>